<evidence type="ECO:0000313" key="2">
    <source>
        <dbReference type="Proteomes" id="UP000198480"/>
    </source>
</evidence>
<accession>A0A239GWH5</accession>
<evidence type="ECO:0000313" key="1">
    <source>
        <dbReference type="EMBL" id="SNS73490.1"/>
    </source>
</evidence>
<proteinExistence type="predicted"/>
<dbReference type="EMBL" id="FZOK01000020">
    <property type="protein sequence ID" value="SNS73490.1"/>
    <property type="molecule type" value="Genomic_DNA"/>
</dbReference>
<sequence>MKNNENQKRKYCVLKTKTKIKLEYDIKNIIKVLRNKFIQIKKLTQCLA</sequence>
<name>A0A239GWH5_9BACT</name>
<keyword evidence="2" id="KW-1185">Reference proteome</keyword>
<reference evidence="2" key="1">
    <citation type="submission" date="2017-06" db="EMBL/GenBank/DDBJ databases">
        <authorList>
            <person name="Varghese N."/>
            <person name="Submissions S."/>
        </authorList>
    </citation>
    <scope>NUCLEOTIDE SEQUENCE [LARGE SCALE GENOMIC DNA]</scope>
    <source>
        <strain evidence="2">5C</strain>
    </source>
</reference>
<dbReference type="AlphaFoldDB" id="A0A239GWH5"/>
<dbReference type="Proteomes" id="UP000198480">
    <property type="component" value="Unassembled WGS sequence"/>
</dbReference>
<gene>
    <name evidence="1" type="ORF">SAMN06295967_12014</name>
</gene>
<organism evidence="1 2">
    <name type="scientific">Belliella buryatensis</name>
    <dbReference type="NCBI Taxonomy" id="1500549"/>
    <lineage>
        <taxon>Bacteria</taxon>
        <taxon>Pseudomonadati</taxon>
        <taxon>Bacteroidota</taxon>
        <taxon>Cytophagia</taxon>
        <taxon>Cytophagales</taxon>
        <taxon>Cyclobacteriaceae</taxon>
        <taxon>Belliella</taxon>
    </lineage>
</organism>
<protein>
    <submittedName>
        <fullName evidence="1">Uncharacterized protein</fullName>
    </submittedName>
</protein>